<organism evidence="4 5">
    <name type="scientific">Candidatus Magnetominusculus xianensis</name>
    <dbReference type="NCBI Taxonomy" id="1748249"/>
    <lineage>
        <taxon>Bacteria</taxon>
        <taxon>Pseudomonadati</taxon>
        <taxon>Nitrospirota</taxon>
        <taxon>Nitrospiria</taxon>
        <taxon>Nitrospirales</taxon>
        <taxon>Nitrospiraceae</taxon>
        <taxon>Candidatus Magnetominusculus</taxon>
    </lineage>
</organism>
<comment type="caution">
    <text evidence="4">The sequence shown here is derived from an EMBL/GenBank/DDBJ whole genome shotgun (WGS) entry which is preliminary data.</text>
</comment>
<accession>A0ABR5SEV6</accession>
<evidence type="ECO:0000256" key="2">
    <source>
        <dbReference type="SAM" id="SignalP"/>
    </source>
</evidence>
<dbReference type="RefSeq" id="WP_085052399.1">
    <property type="nucleotide sequence ID" value="NZ_LNQR01000064.1"/>
</dbReference>
<protein>
    <recommendedName>
        <fullName evidence="3">Magnesium transporter MgtE intracellular domain-containing protein</fullName>
    </recommendedName>
</protein>
<feature type="signal peptide" evidence="2">
    <location>
        <begin position="1"/>
        <end position="22"/>
    </location>
</feature>
<feature type="domain" description="Magnesium transporter MgtE intracellular" evidence="3">
    <location>
        <begin position="95"/>
        <end position="152"/>
    </location>
</feature>
<name>A0ABR5SEV6_9BACT</name>
<keyword evidence="2" id="KW-0732">Signal</keyword>
<evidence type="ECO:0000259" key="3">
    <source>
        <dbReference type="Pfam" id="PF03448"/>
    </source>
</evidence>
<sequence>MNKTLLALALWGCVCSNAIVFAQDTPAATQQPADSGKTKNMELSRREEAVKKEEERLNDLKAEVDKKIAEYEKLLRQLDEIMAKLKETNTERMNNLVKIYESMPAENAAKELELLDEELSVAILVKMKPRKTAAVLSAMDKRKAAIFTDLMSKVTKKLPVR</sequence>
<keyword evidence="5" id="KW-1185">Reference proteome</keyword>
<feature type="coiled-coil region" evidence="1">
    <location>
        <begin position="43"/>
        <end position="91"/>
    </location>
</feature>
<dbReference type="EMBL" id="LNQR01000064">
    <property type="protein sequence ID" value="KWT85134.1"/>
    <property type="molecule type" value="Genomic_DNA"/>
</dbReference>
<reference evidence="4 5" key="1">
    <citation type="submission" date="2015-11" db="EMBL/GenBank/DDBJ databases">
        <authorList>
            <person name="Lin W."/>
        </authorList>
    </citation>
    <scope>NUCLEOTIDE SEQUENCE [LARGE SCALE GENOMIC DNA]</scope>
    <source>
        <strain evidence="4 5">HCH-1</strain>
    </source>
</reference>
<proteinExistence type="predicted"/>
<dbReference type="InterPro" id="IPR006668">
    <property type="entry name" value="Mg_transptr_MgtE_intracell_dom"/>
</dbReference>
<evidence type="ECO:0000313" key="4">
    <source>
        <dbReference type="EMBL" id="KWT85134.1"/>
    </source>
</evidence>
<keyword evidence="1" id="KW-0175">Coiled coil</keyword>
<gene>
    <name evidence="4" type="ORF">ASN18_1782</name>
</gene>
<dbReference type="Pfam" id="PF03448">
    <property type="entry name" value="MgtE_N"/>
    <property type="match status" value="1"/>
</dbReference>
<evidence type="ECO:0000256" key="1">
    <source>
        <dbReference type="SAM" id="Coils"/>
    </source>
</evidence>
<dbReference type="SUPFAM" id="SSF158791">
    <property type="entry name" value="MgtE N-terminal domain-like"/>
    <property type="match status" value="1"/>
</dbReference>
<evidence type="ECO:0000313" key="5">
    <source>
        <dbReference type="Proteomes" id="UP000060487"/>
    </source>
</evidence>
<feature type="chain" id="PRO_5045794994" description="Magnesium transporter MgtE intracellular domain-containing protein" evidence="2">
    <location>
        <begin position="23"/>
        <end position="161"/>
    </location>
</feature>
<dbReference type="Proteomes" id="UP000060487">
    <property type="component" value="Unassembled WGS sequence"/>
</dbReference>